<accession>A0ABT4SMT6</accession>
<evidence type="ECO:0000313" key="2">
    <source>
        <dbReference type="EMBL" id="MDA0638313.1"/>
    </source>
</evidence>
<dbReference type="RefSeq" id="WP_270159247.1">
    <property type="nucleotide sequence ID" value="NZ_JAPNNL010000223.1"/>
</dbReference>
<organism evidence="2 3">
    <name type="scientific">Nonomuraea corallina</name>
    <dbReference type="NCBI Taxonomy" id="2989783"/>
    <lineage>
        <taxon>Bacteria</taxon>
        <taxon>Bacillati</taxon>
        <taxon>Actinomycetota</taxon>
        <taxon>Actinomycetes</taxon>
        <taxon>Streptosporangiales</taxon>
        <taxon>Streptosporangiaceae</taxon>
        <taxon>Nonomuraea</taxon>
    </lineage>
</organism>
<gene>
    <name evidence="2" type="ORF">OUY22_33320</name>
</gene>
<name>A0ABT4SMT6_9ACTN</name>
<sequence length="409" mass="43170">LGGAAAHVSWVSGDQLNVQFPAAPDQRVRVLVEDPGAGRNAVTEVRAGTPEDPHVMRLWSRIHPDVVSSVLVHELSHVAQTVTATAGGAPQGVIRPSLTGRPVEGDDLCVVPRLDEHAHLSRKWHAATDAAERARLADAIDAIAADLDRRGQTPPPPPWGTGERDAAPEPRSRIDRLLNGGMELRDTLSGRRPTLPESAASAAIERATAAMGGRTRVSSTGVIDVLLPGRPPIRIEVRPPQPAAPNRDPELSRIPEQGGLVFQVDGRLTIGATERAAAAMTARAIALAQGLASADQATLAELSELSEAVRQVRTATVAQRPGRLGVLFDLVSTADRETLGLLPEPVAAELATLAANERPRDWAAILHRLRTLANTTGWDPPECLCPEDGPCTCGGRQRPAGDPADALPA</sequence>
<evidence type="ECO:0000256" key="1">
    <source>
        <dbReference type="SAM" id="MobiDB-lite"/>
    </source>
</evidence>
<comment type="caution">
    <text evidence="2">The sequence shown here is derived from an EMBL/GenBank/DDBJ whole genome shotgun (WGS) entry which is preliminary data.</text>
</comment>
<evidence type="ECO:0008006" key="4">
    <source>
        <dbReference type="Google" id="ProtNLM"/>
    </source>
</evidence>
<protein>
    <recommendedName>
        <fullName evidence="4">DUF4157 domain-containing protein</fullName>
    </recommendedName>
</protein>
<evidence type="ECO:0000313" key="3">
    <source>
        <dbReference type="Proteomes" id="UP001144036"/>
    </source>
</evidence>
<dbReference type="EMBL" id="JAPNNL010000223">
    <property type="protein sequence ID" value="MDA0638313.1"/>
    <property type="molecule type" value="Genomic_DNA"/>
</dbReference>
<keyword evidence="3" id="KW-1185">Reference proteome</keyword>
<proteinExistence type="predicted"/>
<feature type="non-terminal residue" evidence="2">
    <location>
        <position position="1"/>
    </location>
</feature>
<feature type="compositionally biased region" description="Basic and acidic residues" evidence="1">
    <location>
        <begin position="162"/>
        <end position="171"/>
    </location>
</feature>
<reference evidence="2" key="1">
    <citation type="submission" date="2022-11" db="EMBL/GenBank/DDBJ databases">
        <title>Nonomuraea corallina sp. nov., a new species of the genus Nonomuraea isolated from sea side sediment in Thai sea.</title>
        <authorList>
            <person name="Ngamcharungchit C."/>
            <person name="Matsumoto A."/>
            <person name="Suriyachadkun C."/>
            <person name="Panbangred W."/>
            <person name="Inahashi Y."/>
            <person name="Intra B."/>
        </authorList>
    </citation>
    <scope>NUCLEOTIDE SEQUENCE</scope>
    <source>
        <strain evidence="2">MCN248</strain>
    </source>
</reference>
<feature type="region of interest" description="Disordered" evidence="1">
    <location>
        <begin position="146"/>
        <end position="171"/>
    </location>
</feature>
<dbReference type="Proteomes" id="UP001144036">
    <property type="component" value="Unassembled WGS sequence"/>
</dbReference>